<dbReference type="SUPFAM" id="SSF52540">
    <property type="entry name" value="P-loop containing nucleoside triphosphate hydrolases"/>
    <property type="match status" value="1"/>
</dbReference>
<proteinExistence type="predicted"/>
<protein>
    <submittedName>
        <fullName evidence="1">Type II/IV secretion system protein</fullName>
    </submittedName>
</protein>
<dbReference type="AlphaFoldDB" id="A0A1V4IJT7"/>
<dbReference type="RefSeq" id="WP_079426082.1">
    <property type="nucleotide sequence ID" value="NZ_MZGV01000039.1"/>
</dbReference>
<comment type="caution">
    <text evidence="1">The sequence shown here is derived from an EMBL/GenBank/DDBJ whole genome shotgun (WGS) entry which is preliminary data.</text>
</comment>
<sequence>MLSIKNVFKWKEGKDSLERKFSFEEVKKYTEDSLERLRRYESDISDLREFKKMEHKRRTLLKVAQNCGKGDIAAKEYMKRYITDLITINYGINENNIDLVLNFNSPENVEDKFYIILFKYKKKYRYEALTKLLQEYRLDEFREINGDMACTILSEDIEKIFHIEKPLLTFEDKLNILVQKIYQETKGLGVIDELRDMFSDGLSLGVSGVPADFIGKLSDMEIRQNIDTLNDYNKSYESIWLYYNGKEIHLKFLSFGSQHELERVCRLIYRYHDAPSLTRSDGYGFNYMADLSRVAVFRPPFVEGWCAFIRKFDRDPELDTLFKGENYDIVKEFLHYLGRGKQKVVITGQQGTGKTTLLIAIIRRMYSNVTLRVWEDYFEAFLRLKMPNRNIMTIRKTAYIKGEKGIDALKKSNGQVTIITEAAEDEHIKYIVKVSEVASETILYTHHANNIDSLVSSLRNGAVNTGAFTNEDIAEAEVLKTLGFDVHLKKTPDGKRYIERITEFIIEDDGRDMYEELINVEQSGDVQQQNKIMFEMIKEIYIANSKTRKRYKAVDIIRYDMDSGRYIVVNKLSDKKKKAIMNNLLLQDKSKFKAFIITMENLMETEVN</sequence>
<dbReference type="Gene3D" id="3.40.50.300">
    <property type="entry name" value="P-loop containing nucleotide triphosphate hydrolases"/>
    <property type="match status" value="1"/>
</dbReference>
<dbReference type="OrthoDB" id="1981678at2"/>
<name>A0A1V4IJT7_9CLOT</name>
<evidence type="ECO:0000313" key="2">
    <source>
        <dbReference type="Proteomes" id="UP000190080"/>
    </source>
</evidence>
<organism evidence="1 2">
    <name type="scientific">Clostridium oryzae</name>
    <dbReference type="NCBI Taxonomy" id="1450648"/>
    <lineage>
        <taxon>Bacteria</taxon>
        <taxon>Bacillati</taxon>
        <taxon>Bacillota</taxon>
        <taxon>Clostridia</taxon>
        <taxon>Eubacteriales</taxon>
        <taxon>Clostridiaceae</taxon>
        <taxon>Clostridium</taxon>
    </lineage>
</organism>
<dbReference type="Proteomes" id="UP000190080">
    <property type="component" value="Unassembled WGS sequence"/>
</dbReference>
<reference evidence="1 2" key="1">
    <citation type="submission" date="2017-03" db="EMBL/GenBank/DDBJ databases">
        <title>Genome sequence of Clostridium oryzae DSM 28571.</title>
        <authorList>
            <person name="Poehlein A."/>
            <person name="Daniel R."/>
        </authorList>
    </citation>
    <scope>NUCLEOTIDE SEQUENCE [LARGE SCALE GENOMIC DNA]</scope>
    <source>
        <strain evidence="1 2">DSM 28571</strain>
    </source>
</reference>
<gene>
    <name evidence="1" type="ORF">CLORY_31120</name>
</gene>
<keyword evidence="2" id="KW-1185">Reference proteome</keyword>
<dbReference type="EMBL" id="MZGV01000039">
    <property type="protein sequence ID" value="OPJ59767.1"/>
    <property type="molecule type" value="Genomic_DNA"/>
</dbReference>
<dbReference type="STRING" id="1450648.CLORY_31120"/>
<dbReference type="InterPro" id="IPR027417">
    <property type="entry name" value="P-loop_NTPase"/>
</dbReference>
<accession>A0A1V4IJT7</accession>
<evidence type="ECO:0000313" key="1">
    <source>
        <dbReference type="EMBL" id="OPJ59767.1"/>
    </source>
</evidence>